<gene>
    <name evidence="1" type="ORF">SARC_07907</name>
</gene>
<proteinExistence type="predicted"/>
<dbReference type="GeneID" id="25908411"/>
<dbReference type="AlphaFoldDB" id="A0A0L0FUV0"/>
<dbReference type="Proteomes" id="UP000054560">
    <property type="component" value="Unassembled WGS sequence"/>
</dbReference>
<protein>
    <submittedName>
        <fullName evidence="1">Uncharacterized protein</fullName>
    </submittedName>
</protein>
<reference evidence="1 2" key="1">
    <citation type="submission" date="2011-02" db="EMBL/GenBank/DDBJ databases">
        <title>The Genome Sequence of Sphaeroforma arctica JP610.</title>
        <authorList>
            <consortium name="The Broad Institute Genome Sequencing Platform"/>
            <person name="Russ C."/>
            <person name="Cuomo C."/>
            <person name="Young S.K."/>
            <person name="Zeng Q."/>
            <person name="Gargeya S."/>
            <person name="Alvarado L."/>
            <person name="Berlin A."/>
            <person name="Chapman S.B."/>
            <person name="Chen Z."/>
            <person name="Freedman E."/>
            <person name="Gellesch M."/>
            <person name="Goldberg J."/>
            <person name="Griggs A."/>
            <person name="Gujja S."/>
            <person name="Heilman E."/>
            <person name="Heiman D."/>
            <person name="Howarth C."/>
            <person name="Mehta T."/>
            <person name="Neiman D."/>
            <person name="Pearson M."/>
            <person name="Roberts A."/>
            <person name="Saif S."/>
            <person name="Shea T."/>
            <person name="Shenoy N."/>
            <person name="Sisk P."/>
            <person name="Stolte C."/>
            <person name="Sykes S."/>
            <person name="White J."/>
            <person name="Yandava C."/>
            <person name="Burger G."/>
            <person name="Gray M.W."/>
            <person name="Holland P.W.H."/>
            <person name="King N."/>
            <person name="Lang F.B.F."/>
            <person name="Roger A.J."/>
            <person name="Ruiz-Trillo I."/>
            <person name="Haas B."/>
            <person name="Nusbaum C."/>
            <person name="Birren B."/>
        </authorList>
    </citation>
    <scope>NUCLEOTIDE SEQUENCE [LARGE SCALE GENOMIC DNA]</scope>
    <source>
        <strain evidence="1 2">JP610</strain>
    </source>
</reference>
<sequence>MPTWTLAMWRLQGQSWFVEPLRRYYEWRRIAGWRAEIHRQRLARKAPTDPLRAALHEWGDAQNDLVQYLERQEVPLTELLPWWKTRSTRTTKGKKLSIQLLNEKLARAPAVCDKRKGVVVASRDQTIKRPNSNHKSQNNQILSFGIRIGI</sequence>
<evidence type="ECO:0000313" key="1">
    <source>
        <dbReference type="EMBL" id="KNC79713.1"/>
    </source>
</evidence>
<evidence type="ECO:0000313" key="2">
    <source>
        <dbReference type="Proteomes" id="UP000054560"/>
    </source>
</evidence>
<accession>A0A0L0FUV0</accession>
<organism evidence="1 2">
    <name type="scientific">Sphaeroforma arctica JP610</name>
    <dbReference type="NCBI Taxonomy" id="667725"/>
    <lineage>
        <taxon>Eukaryota</taxon>
        <taxon>Ichthyosporea</taxon>
        <taxon>Ichthyophonida</taxon>
        <taxon>Sphaeroforma</taxon>
    </lineage>
</organism>
<name>A0A0L0FUV0_9EUKA</name>
<dbReference type="EMBL" id="KQ242258">
    <property type="protein sequence ID" value="KNC79713.1"/>
    <property type="molecule type" value="Genomic_DNA"/>
</dbReference>
<dbReference type="RefSeq" id="XP_014153615.1">
    <property type="nucleotide sequence ID" value="XM_014298140.1"/>
</dbReference>
<keyword evidence="2" id="KW-1185">Reference proteome</keyword>